<evidence type="ECO:0000256" key="1">
    <source>
        <dbReference type="ARBA" id="ARBA00004651"/>
    </source>
</evidence>
<name>A0ABM6WCX1_9BACT</name>
<dbReference type="InterPro" id="IPR002797">
    <property type="entry name" value="Polysacc_synth"/>
</dbReference>
<protein>
    <submittedName>
        <fullName evidence="7">Polysaccharide biosynthesis protein</fullName>
    </submittedName>
</protein>
<dbReference type="RefSeq" id="WP_119077979.1">
    <property type="nucleotide sequence ID" value="NZ_CP029600.1"/>
</dbReference>
<evidence type="ECO:0000256" key="5">
    <source>
        <dbReference type="ARBA" id="ARBA00023136"/>
    </source>
</evidence>
<evidence type="ECO:0000256" key="2">
    <source>
        <dbReference type="ARBA" id="ARBA00022475"/>
    </source>
</evidence>
<feature type="transmembrane region" description="Helical" evidence="6">
    <location>
        <begin position="184"/>
        <end position="205"/>
    </location>
</feature>
<dbReference type="Proteomes" id="UP000246099">
    <property type="component" value="Chromosome"/>
</dbReference>
<feature type="transmembrane region" description="Helical" evidence="6">
    <location>
        <begin position="403"/>
        <end position="423"/>
    </location>
</feature>
<organism evidence="7 8">
    <name type="scientific">Chitinophaga alhagiae</name>
    <dbReference type="NCBI Taxonomy" id="2203219"/>
    <lineage>
        <taxon>Bacteria</taxon>
        <taxon>Pseudomonadati</taxon>
        <taxon>Bacteroidota</taxon>
        <taxon>Chitinophagia</taxon>
        <taxon>Chitinophagales</taxon>
        <taxon>Chitinophagaceae</taxon>
        <taxon>Chitinophaga</taxon>
    </lineage>
</organism>
<dbReference type="PANTHER" id="PTHR30250:SF11">
    <property type="entry name" value="O-ANTIGEN TRANSPORTER-RELATED"/>
    <property type="match status" value="1"/>
</dbReference>
<feature type="transmembrane region" description="Helical" evidence="6">
    <location>
        <begin position="47"/>
        <end position="70"/>
    </location>
</feature>
<feature type="transmembrane region" description="Helical" evidence="6">
    <location>
        <begin position="147"/>
        <end position="172"/>
    </location>
</feature>
<evidence type="ECO:0000256" key="6">
    <source>
        <dbReference type="SAM" id="Phobius"/>
    </source>
</evidence>
<feature type="transmembrane region" description="Helical" evidence="6">
    <location>
        <begin position="82"/>
        <end position="104"/>
    </location>
</feature>
<feature type="transmembrane region" description="Helical" evidence="6">
    <location>
        <begin position="435"/>
        <end position="453"/>
    </location>
</feature>
<dbReference type="EMBL" id="CP029600">
    <property type="protein sequence ID" value="AWO01770.1"/>
    <property type="molecule type" value="Genomic_DNA"/>
</dbReference>
<keyword evidence="5 6" id="KW-0472">Membrane</keyword>
<evidence type="ECO:0000256" key="3">
    <source>
        <dbReference type="ARBA" id="ARBA00022692"/>
    </source>
</evidence>
<dbReference type="PANTHER" id="PTHR30250">
    <property type="entry name" value="PST FAMILY PREDICTED COLANIC ACID TRANSPORTER"/>
    <property type="match status" value="1"/>
</dbReference>
<feature type="transmembrane region" description="Helical" evidence="6">
    <location>
        <begin position="346"/>
        <end position="364"/>
    </location>
</feature>
<feature type="transmembrane region" description="Helical" evidence="6">
    <location>
        <begin position="304"/>
        <end position="326"/>
    </location>
</feature>
<feature type="transmembrane region" description="Helical" evidence="6">
    <location>
        <begin position="459"/>
        <end position="481"/>
    </location>
</feature>
<feature type="transmembrane region" description="Helical" evidence="6">
    <location>
        <begin position="116"/>
        <end position="135"/>
    </location>
</feature>
<keyword evidence="4 6" id="KW-1133">Transmembrane helix</keyword>
<gene>
    <name evidence="7" type="ORF">DLD77_08710</name>
</gene>
<feature type="transmembrane region" description="Helical" evidence="6">
    <location>
        <begin position="12"/>
        <end position="35"/>
    </location>
</feature>
<accession>A0ABM6WCX1</accession>
<evidence type="ECO:0000256" key="4">
    <source>
        <dbReference type="ARBA" id="ARBA00022989"/>
    </source>
</evidence>
<evidence type="ECO:0000313" key="7">
    <source>
        <dbReference type="EMBL" id="AWO01770.1"/>
    </source>
</evidence>
<evidence type="ECO:0000313" key="8">
    <source>
        <dbReference type="Proteomes" id="UP000246099"/>
    </source>
</evidence>
<reference evidence="7 8" key="1">
    <citation type="submission" date="2018-05" db="EMBL/GenBank/DDBJ databases">
        <title>Chitinophaga sp. nov., isolated from rhizosphere soil of Alhagi.</title>
        <authorList>
            <person name="Liu Y."/>
        </authorList>
    </citation>
    <scope>NUCLEOTIDE SEQUENCE [LARGE SCALE GENOMIC DNA]</scope>
    <source>
        <strain evidence="7 8">T22</strain>
    </source>
</reference>
<comment type="subcellular location">
    <subcellularLocation>
        <location evidence="1">Cell membrane</location>
        <topology evidence="1">Multi-pass membrane protein</topology>
    </subcellularLocation>
</comment>
<keyword evidence="3 6" id="KW-0812">Transmembrane</keyword>
<keyword evidence="8" id="KW-1185">Reference proteome</keyword>
<feature type="transmembrane region" description="Helical" evidence="6">
    <location>
        <begin position="226"/>
        <end position="243"/>
    </location>
</feature>
<dbReference type="InterPro" id="IPR050833">
    <property type="entry name" value="Poly_Biosynth_Transport"/>
</dbReference>
<feature type="transmembrane region" description="Helical" evidence="6">
    <location>
        <begin position="263"/>
        <end position="283"/>
    </location>
</feature>
<feature type="transmembrane region" description="Helical" evidence="6">
    <location>
        <begin position="376"/>
        <end position="397"/>
    </location>
</feature>
<keyword evidence="2" id="KW-1003">Cell membrane</keyword>
<dbReference type="Pfam" id="PF01943">
    <property type="entry name" value="Polysacc_synt"/>
    <property type="match status" value="1"/>
</dbReference>
<sequence>MGNIKKLAGQTIWYGVPTIVHRFLGFVLQLFLTGLMPADEYGVVTQIYAVIPFLNIVFTYGLETSFFRFVQHTDKSRLYNTLCVSMLVSTTVFTALLLAGTGQVADLLRIRGHETLITLTAGIVFFDTLATLPFAMLRQEGRPRKYALVKVLTIVTQIGLSIFFLIVCPWLAQKGMVSWYNPAFNVGYFVLSNLLASAMALLFLYKELTVFRWVFDKVLWKEVMRYSLPLLIVGFGGMINEMLSRLVFAQVYPYPKEETDTQLGIFGAVYKLTALVTIFINVFRMGAEPFFFNQSRNEDAQLTYARVLKFFAMALGAVFLVVSLFLDLWGLFITLGKDKRYAEGLHIVPILTMGTVFVGIYYNLTVWYKLTNRNMTGAYITLAGALITIVLNILWIPEYGYTGSAWATFICYAFMMVSSYLLGQKYYPVPYDVGRILFYLGLAGLIYIAHAWVRSLHPGMITVHACGVAGLAIYMAVILLVERREVAALLSRKPR</sequence>
<proteinExistence type="predicted"/>